<organism evidence="9 10">
    <name type="scientific">Paenibacillus borealis</name>
    <dbReference type="NCBI Taxonomy" id="160799"/>
    <lineage>
        <taxon>Bacteria</taxon>
        <taxon>Bacillati</taxon>
        <taxon>Bacillota</taxon>
        <taxon>Bacilli</taxon>
        <taxon>Bacillales</taxon>
        <taxon>Paenibacillaceae</taxon>
        <taxon>Paenibacillus</taxon>
    </lineage>
</organism>
<feature type="transmembrane region" description="Helical" evidence="7">
    <location>
        <begin position="175"/>
        <end position="194"/>
    </location>
</feature>
<evidence type="ECO:0000256" key="3">
    <source>
        <dbReference type="ARBA" id="ARBA00022475"/>
    </source>
</evidence>
<dbReference type="InterPro" id="IPR050171">
    <property type="entry name" value="MFS_Transporters"/>
</dbReference>
<feature type="transmembrane region" description="Helical" evidence="7">
    <location>
        <begin position="221"/>
        <end position="243"/>
    </location>
</feature>
<feature type="transmembrane region" description="Helical" evidence="7">
    <location>
        <begin position="151"/>
        <end position="169"/>
    </location>
</feature>
<keyword evidence="2" id="KW-0813">Transport</keyword>
<evidence type="ECO:0000256" key="4">
    <source>
        <dbReference type="ARBA" id="ARBA00022692"/>
    </source>
</evidence>
<feature type="transmembrane region" description="Helical" evidence="7">
    <location>
        <begin position="379"/>
        <end position="397"/>
    </location>
</feature>
<dbReference type="InterPro" id="IPR036259">
    <property type="entry name" value="MFS_trans_sf"/>
</dbReference>
<feature type="transmembrane region" description="Helical" evidence="7">
    <location>
        <begin position="288"/>
        <end position="304"/>
    </location>
</feature>
<dbReference type="SUPFAM" id="SSF103473">
    <property type="entry name" value="MFS general substrate transporter"/>
    <property type="match status" value="1"/>
</dbReference>
<evidence type="ECO:0000313" key="9">
    <source>
        <dbReference type="EMBL" id="OMD49417.1"/>
    </source>
</evidence>
<proteinExistence type="predicted"/>
<dbReference type="InterPro" id="IPR011701">
    <property type="entry name" value="MFS"/>
</dbReference>
<comment type="subcellular location">
    <subcellularLocation>
        <location evidence="1">Cell membrane</location>
        <topology evidence="1">Multi-pass membrane protein</topology>
    </subcellularLocation>
</comment>
<name>A0ABX3HJZ8_PAEBO</name>
<evidence type="ECO:0000256" key="1">
    <source>
        <dbReference type="ARBA" id="ARBA00004651"/>
    </source>
</evidence>
<dbReference type="Pfam" id="PF07690">
    <property type="entry name" value="MFS_1"/>
    <property type="match status" value="1"/>
</dbReference>
<gene>
    <name evidence="9" type="ORF">BSK56_08660</name>
</gene>
<dbReference type="Proteomes" id="UP000187412">
    <property type="component" value="Unassembled WGS sequence"/>
</dbReference>
<dbReference type="PANTHER" id="PTHR23517:SF3">
    <property type="entry name" value="INTEGRAL MEMBRANE TRANSPORT PROTEIN"/>
    <property type="match status" value="1"/>
</dbReference>
<dbReference type="Gene3D" id="1.20.1250.20">
    <property type="entry name" value="MFS general substrate transporter like domains"/>
    <property type="match status" value="1"/>
</dbReference>
<reference evidence="9 10" key="1">
    <citation type="submission" date="2016-10" db="EMBL/GenBank/DDBJ databases">
        <title>Paenibacillus species isolates.</title>
        <authorList>
            <person name="Beno S.M."/>
        </authorList>
    </citation>
    <scope>NUCLEOTIDE SEQUENCE [LARGE SCALE GENOMIC DNA]</scope>
    <source>
        <strain evidence="9 10">FSL H7-0744</strain>
    </source>
</reference>
<evidence type="ECO:0000256" key="2">
    <source>
        <dbReference type="ARBA" id="ARBA00022448"/>
    </source>
</evidence>
<dbReference type="InterPro" id="IPR020846">
    <property type="entry name" value="MFS_dom"/>
</dbReference>
<keyword evidence="10" id="KW-1185">Reference proteome</keyword>
<dbReference type="PRINTS" id="PR01035">
    <property type="entry name" value="TCRTETA"/>
</dbReference>
<dbReference type="EMBL" id="MPTB01000009">
    <property type="protein sequence ID" value="OMD49417.1"/>
    <property type="molecule type" value="Genomic_DNA"/>
</dbReference>
<evidence type="ECO:0000313" key="10">
    <source>
        <dbReference type="Proteomes" id="UP000187412"/>
    </source>
</evidence>
<evidence type="ECO:0000256" key="7">
    <source>
        <dbReference type="SAM" id="Phobius"/>
    </source>
</evidence>
<dbReference type="PROSITE" id="PS50850">
    <property type="entry name" value="MFS"/>
    <property type="match status" value="1"/>
</dbReference>
<evidence type="ECO:0000256" key="6">
    <source>
        <dbReference type="ARBA" id="ARBA00023136"/>
    </source>
</evidence>
<keyword evidence="3" id="KW-1003">Cell membrane</keyword>
<keyword evidence="4 7" id="KW-0812">Transmembrane</keyword>
<feature type="transmembrane region" description="Helical" evidence="7">
    <location>
        <begin position="115"/>
        <end position="139"/>
    </location>
</feature>
<sequence length="416" mass="44691">MTVPKQKENGAQSVEASKTKESSRFFFLVIVFMFWFSSYIYVPVLSPYVEHLGASYVMVGSVLGIYGLMQILFRLPIGIGSDYLNRRRPFIYLGLIASGASCLLFMAGAHPGWALAARAVSGIAASAWVVYSVMFAGYFPKEEAGKAMGMLQFTTVIAQLMSMMISGYMVEHWGWNAPFVIGGLVAIAALVLALRLPEQQQEKRENAIQLKDLAAVIKEPLLVKVSLLSVLAHCVLFITMFGYTPNQALDIGASKESLGWLTLAFMLPHAVATLYGSRLFGRLLGDRGTLLLGFAGSALFTLLIPSMPTLAALCATQIGNGFMQGLIFPLLLGKSVSGVAPFKRATAMGFYQAVYAIGMSGGPFVAGWMSSAYGLSGGFWLGGIAAALAAVLSWVWITDAGGSRERTGKQGRIHGR</sequence>
<keyword evidence="5 7" id="KW-1133">Transmembrane helix</keyword>
<feature type="domain" description="Major facilitator superfamily (MFS) profile" evidence="8">
    <location>
        <begin position="23"/>
        <end position="401"/>
    </location>
</feature>
<dbReference type="PANTHER" id="PTHR23517">
    <property type="entry name" value="RESISTANCE PROTEIN MDTM, PUTATIVE-RELATED-RELATED"/>
    <property type="match status" value="1"/>
</dbReference>
<evidence type="ECO:0000259" key="8">
    <source>
        <dbReference type="PROSITE" id="PS50850"/>
    </source>
</evidence>
<keyword evidence="6 7" id="KW-0472">Membrane</keyword>
<feature type="transmembrane region" description="Helical" evidence="7">
    <location>
        <begin position="25"/>
        <end position="42"/>
    </location>
</feature>
<accession>A0ABX3HJZ8</accession>
<feature type="transmembrane region" description="Helical" evidence="7">
    <location>
        <begin position="258"/>
        <end position="276"/>
    </location>
</feature>
<evidence type="ECO:0000256" key="5">
    <source>
        <dbReference type="ARBA" id="ARBA00022989"/>
    </source>
</evidence>
<feature type="transmembrane region" description="Helical" evidence="7">
    <location>
        <begin position="89"/>
        <end position="109"/>
    </location>
</feature>
<dbReference type="InterPro" id="IPR001958">
    <property type="entry name" value="Tet-R_TetA/multi-R_MdtG-like"/>
</dbReference>
<feature type="transmembrane region" description="Helical" evidence="7">
    <location>
        <begin position="54"/>
        <end position="77"/>
    </location>
</feature>
<protein>
    <submittedName>
        <fullName evidence="9">MFS transporter</fullName>
    </submittedName>
</protein>
<comment type="caution">
    <text evidence="9">The sequence shown here is derived from an EMBL/GenBank/DDBJ whole genome shotgun (WGS) entry which is preliminary data.</text>
</comment>
<dbReference type="CDD" id="cd17490">
    <property type="entry name" value="MFS_YxlH_like"/>
    <property type="match status" value="1"/>
</dbReference>
<feature type="transmembrane region" description="Helical" evidence="7">
    <location>
        <begin position="353"/>
        <end position="373"/>
    </location>
</feature>